<name>A0A9D3AZ55_9FIRM</name>
<dbReference type="AlphaFoldDB" id="A0A9D3AZ55"/>
<keyword evidence="2" id="KW-1185">Reference proteome</keyword>
<comment type="caution">
    <text evidence="1">The sequence shown here is derived from an EMBL/GenBank/DDBJ whole genome shotgun (WGS) entry which is preliminary data.</text>
</comment>
<dbReference type="EMBL" id="LSRS01000002">
    <property type="protein sequence ID" value="KAF1086186.1"/>
    <property type="molecule type" value="Genomic_DNA"/>
</dbReference>
<evidence type="ECO:0000313" key="1">
    <source>
        <dbReference type="EMBL" id="KAF1086186.1"/>
    </source>
</evidence>
<reference evidence="1" key="1">
    <citation type="submission" date="2016-02" db="EMBL/GenBank/DDBJ databases">
        <title>Draft Genome Sequence of Sporotomaculum syntrophicum Strain FB, a Syntrophic Benzoate Degrader.</title>
        <authorList>
            <person name="Nobu M.K."/>
            <person name="Narihiro T."/>
            <person name="Qiu Y.-L."/>
            <person name="Ohashi A."/>
            <person name="Liu W.-T."/>
            <person name="Yuji S."/>
        </authorList>
    </citation>
    <scope>NUCLEOTIDE SEQUENCE</scope>
    <source>
        <strain evidence="1">FB</strain>
    </source>
</reference>
<organism evidence="1 2">
    <name type="scientific">Sporotomaculum syntrophicum</name>
    <dbReference type="NCBI Taxonomy" id="182264"/>
    <lineage>
        <taxon>Bacteria</taxon>
        <taxon>Bacillati</taxon>
        <taxon>Bacillota</taxon>
        <taxon>Clostridia</taxon>
        <taxon>Eubacteriales</taxon>
        <taxon>Desulfallaceae</taxon>
        <taxon>Sporotomaculum</taxon>
    </lineage>
</organism>
<evidence type="ECO:0000313" key="2">
    <source>
        <dbReference type="Proteomes" id="UP000798488"/>
    </source>
</evidence>
<protein>
    <submittedName>
        <fullName evidence="1">Uncharacterized protein</fullName>
    </submittedName>
</protein>
<accession>A0A9D3AZ55</accession>
<proteinExistence type="predicted"/>
<sequence>MMAIENKVFTLILNRYIIYEEDGVYIWLP</sequence>
<dbReference type="Proteomes" id="UP000798488">
    <property type="component" value="Unassembled WGS sequence"/>
</dbReference>
<gene>
    <name evidence="1" type="ORF">SPSYN_00927</name>
</gene>